<evidence type="ECO:0000256" key="5">
    <source>
        <dbReference type="ARBA" id="ARBA00023136"/>
    </source>
</evidence>
<evidence type="ECO:0000256" key="6">
    <source>
        <dbReference type="SAM" id="Phobius"/>
    </source>
</evidence>
<feature type="transmembrane region" description="Helical" evidence="6">
    <location>
        <begin position="249"/>
        <end position="268"/>
    </location>
</feature>
<feature type="domain" description="EamA" evidence="7">
    <location>
        <begin position="154"/>
        <end position="290"/>
    </location>
</feature>
<dbReference type="Pfam" id="PF00892">
    <property type="entry name" value="EamA"/>
    <property type="match status" value="2"/>
</dbReference>
<dbReference type="SUPFAM" id="SSF103481">
    <property type="entry name" value="Multidrug resistance efflux transporter EmrE"/>
    <property type="match status" value="2"/>
</dbReference>
<proteinExistence type="inferred from homology"/>
<protein>
    <submittedName>
        <fullName evidence="8">Threonine/homoserine efflux transporter RhtA</fullName>
    </submittedName>
</protein>
<keyword evidence="5 6" id="KW-0472">Membrane</keyword>
<accession>A0A1T4XQZ9</accession>
<dbReference type="PANTHER" id="PTHR32322:SF2">
    <property type="entry name" value="EAMA DOMAIN-CONTAINING PROTEIN"/>
    <property type="match status" value="1"/>
</dbReference>
<name>A0A1T4XQZ9_9FIRM</name>
<comment type="similarity">
    <text evidence="2">Belongs to the EamA transporter family.</text>
</comment>
<dbReference type="PROSITE" id="PS51257">
    <property type="entry name" value="PROKAR_LIPOPROTEIN"/>
    <property type="match status" value="1"/>
</dbReference>
<feature type="transmembrane region" description="Helical" evidence="6">
    <location>
        <begin position="69"/>
        <end position="88"/>
    </location>
</feature>
<feature type="transmembrane region" description="Helical" evidence="6">
    <location>
        <begin position="274"/>
        <end position="294"/>
    </location>
</feature>
<organism evidence="8 9">
    <name type="scientific">Gemmiger formicilis</name>
    <dbReference type="NCBI Taxonomy" id="745368"/>
    <lineage>
        <taxon>Bacteria</taxon>
        <taxon>Bacillati</taxon>
        <taxon>Bacillota</taxon>
        <taxon>Clostridia</taxon>
        <taxon>Eubacteriales</taxon>
        <taxon>Gemmiger</taxon>
    </lineage>
</organism>
<dbReference type="GO" id="GO:0016020">
    <property type="term" value="C:membrane"/>
    <property type="evidence" value="ECO:0007669"/>
    <property type="project" value="UniProtKB-SubCell"/>
</dbReference>
<evidence type="ECO:0000259" key="7">
    <source>
        <dbReference type="Pfam" id="PF00892"/>
    </source>
</evidence>
<sequence>MKQKETAAVLMVLLAAACWGANGIFINILTAYGVNGTQMTLVRMASMAILTGIWLAAKNPAALKIDLRDLVWFVPAGALGLFMFGLFYTYSIQLVGMGTAAVLIYLMPSLVMLFSVVFLHEKFTPGKGLCLVLSLLGCALVSGVAGGVTLDAGGVAYGLGAALCYTLQNILLATKLKKYSPMTNLFYMFLFSAAASLVFTAAAGELPGVAYILTTPGALAANLGLGLVCSLAAQWLYTAALKTIPASRASIAATFEPVAAALFGLVLFGQKMDGFGVAGIVCEVAALVLLQLPAPAKRKG</sequence>
<keyword evidence="4 6" id="KW-1133">Transmembrane helix</keyword>
<dbReference type="InterPro" id="IPR050638">
    <property type="entry name" value="AA-Vitamin_Transporters"/>
</dbReference>
<evidence type="ECO:0000256" key="4">
    <source>
        <dbReference type="ARBA" id="ARBA00022989"/>
    </source>
</evidence>
<evidence type="ECO:0000313" key="9">
    <source>
        <dbReference type="Proteomes" id="UP000190286"/>
    </source>
</evidence>
<dbReference type="InterPro" id="IPR037185">
    <property type="entry name" value="EmrE-like"/>
</dbReference>
<reference evidence="8 9" key="1">
    <citation type="submission" date="2017-02" db="EMBL/GenBank/DDBJ databases">
        <authorList>
            <person name="Peterson S.W."/>
        </authorList>
    </citation>
    <scope>NUCLEOTIDE SEQUENCE [LARGE SCALE GENOMIC DNA]</scope>
    <source>
        <strain evidence="8 9">ATCC 27749</strain>
    </source>
</reference>
<dbReference type="RefSeq" id="WP_143402738.1">
    <property type="nucleotide sequence ID" value="NZ_FUYF01000014.1"/>
</dbReference>
<dbReference type="STRING" id="745368.SAMN02745178_02185"/>
<feature type="transmembrane region" description="Helical" evidence="6">
    <location>
        <begin position="209"/>
        <end position="237"/>
    </location>
</feature>
<feature type="transmembrane region" description="Helical" evidence="6">
    <location>
        <begin position="154"/>
        <end position="173"/>
    </location>
</feature>
<dbReference type="OrthoDB" id="6707571at2"/>
<dbReference type="Gene3D" id="1.10.3730.20">
    <property type="match status" value="1"/>
</dbReference>
<evidence type="ECO:0000256" key="2">
    <source>
        <dbReference type="ARBA" id="ARBA00007362"/>
    </source>
</evidence>
<feature type="transmembrane region" description="Helical" evidence="6">
    <location>
        <begin position="39"/>
        <end position="57"/>
    </location>
</feature>
<dbReference type="InterPro" id="IPR000620">
    <property type="entry name" value="EamA_dom"/>
</dbReference>
<feature type="transmembrane region" description="Helical" evidence="6">
    <location>
        <begin position="94"/>
        <end position="117"/>
    </location>
</feature>
<evidence type="ECO:0000256" key="1">
    <source>
        <dbReference type="ARBA" id="ARBA00004141"/>
    </source>
</evidence>
<dbReference type="EMBL" id="FUYF01000014">
    <property type="protein sequence ID" value="SKA91954.1"/>
    <property type="molecule type" value="Genomic_DNA"/>
</dbReference>
<dbReference type="Proteomes" id="UP000190286">
    <property type="component" value="Unassembled WGS sequence"/>
</dbReference>
<dbReference type="PANTHER" id="PTHR32322">
    <property type="entry name" value="INNER MEMBRANE TRANSPORTER"/>
    <property type="match status" value="1"/>
</dbReference>
<evidence type="ECO:0000313" key="8">
    <source>
        <dbReference type="EMBL" id="SKA91954.1"/>
    </source>
</evidence>
<feature type="transmembrane region" description="Helical" evidence="6">
    <location>
        <begin position="185"/>
        <end position="203"/>
    </location>
</feature>
<feature type="transmembrane region" description="Helical" evidence="6">
    <location>
        <begin position="129"/>
        <end position="148"/>
    </location>
</feature>
<keyword evidence="9" id="KW-1185">Reference proteome</keyword>
<gene>
    <name evidence="8" type="ORF">SAMN02745178_02185</name>
</gene>
<keyword evidence="3 6" id="KW-0812">Transmembrane</keyword>
<evidence type="ECO:0000256" key="3">
    <source>
        <dbReference type="ARBA" id="ARBA00022692"/>
    </source>
</evidence>
<comment type="subcellular location">
    <subcellularLocation>
        <location evidence="1">Membrane</location>
        <topology evidence="1">Multi-pass membrane protein</topology>
    </subcellularLocation>
</comment>
<dbReference type="GeneID" id="93338633"/>
<feature type="domain" description="EamA" evidence="7">
    <location>
        <begin position="8"/>
        <end position="142"/>
    </location>
</feature>
<dbReference type="AlphaFoldDB" id="A0A1T4XQZ9"/>